<dbReference type="GO" id="GO:0030897">
    <property type="term" value="C:HOPS complex"/>
    <property type="evidence" value="ECO:0007669"/>
    <property type="project" value="TreeGrafter"/>
</dbReference>
<dbReference type="InterPro" id="IPR006925">
    <property type="entry name" value="Vps16_C"/>
</dbReference>
<feature type="domain" description="Vps16 C-terminal" evidence="3">
    <location>
        <begin position="560"/>
        <end position="625"/>
    </location>
</feature>
<dbReference type="GO" id="GO:0003779">
    <property type="term" value="F:actin binding"/>
    <property type="evidence" value="ECO:0007669"/>
    <property type="project" value="TreeGrafter"/>
</dbReference>
<dbReference type="GO" id="GO:0042144">
    <property type="term" value="P:vacuole fusion, non-autophagic"/>
    <property type="evidence" value="ECO:0007669"/>
    <property type="project" value="TreeGrafter"/>
</dbReference>
<reference evidence="5" key="1">
    <citation type="submission" date="2022-10" db="EMBL/GenBank/DDBJ databases">
        <title>Novel sulphate-reducing endosymbionts in the free-living metamonad Anaeramoeba.</title>
        <authorList>
            <person name="Jerlstrom-Hultqvist J."/>
            <person name="Cepicka I."/>
            <person name="Gallot-Lavallee L."/>
            <person name="Salas-Leiva D."/>
            <person name="Curtis B.A."/>
            <person name="Zahonova K."/>
            <person name="Pipaliya S."/>
            <person name="Dacks J."/>
            <person name="Roger A.J."/>
        </authorList>
    </citation>
    <scope>NUCLEOTIDE SEQUENCE</scope>
    <source>
        <strain evidence="5">BMAN</strain>
    </source>
</reference>
<dbReference type="OMA" id="WCGDDCL"/>
<dbReference type="SUPFAM" id="SSF50978">
    <property type="entry name" value="WD40 repeat-like"/>
    <property type="match status" value="1"/>
</dbReference>
<dbReference type="InterPro" id="IPR006926">
    <property type="entry name" value="Vps16_N"/>
</dbReference>
<dbReference type="InterPro" id="IPR038132">
    <property type="entry name" value="Vps16_C_sf"/>
</dbReference>
<evidence type="ECO:0000313" key="6">
    <source>
        <dbReference type="Proteomes" id="UP001149090"/>
    </source>
</evidence>
<evidence type="ECO:0000259" key="4">
    <source>
        <dbReference type="Pfam" id="PF04841"/>
    </source>
</evidence>
<evidence type="ECO:0000313" key="5">
    <source>
        <dbReference type="EMBL" id="KAJ5078464.1"/>
    </source>
</evidence>
<dbReference type="EMBL" id="JAPDFW010000053">
    <property type="protein sequence ID" value="KAJ5078464.1"/>
    <property type="molecule type" value="Genomic_DNA"/>
</dbReference>
<dbReference type="PIRSF" id="PIRSF007949">
    <property type="entry name" value="VPS16"/>
    <property type="match status" value="1"/>
</dbReference>
<dbReference type="Proteomes" id="UP001149090">
    <property type="component" value="Unassembled WGS sequence"/>
</dbReference>
<dbReference type="Pfam" id="PF04840">
    <property type="entry name" value="Vps16_C"/>
    <property type="match status" value="2"/>
</dbReference>
<dbReference type="PANTHER" id="PTHR12811:SF0">
    <property type="entry name" value="VACUOLAR PROTEIN SORTING-ASSOCIATED PROTEIN 16 HOMOLOG"/>
    <property type="match status" value="1"/>
</dbReference>
<feature type="domain" description="Vps16 N-terminal" evidence="4">
    <location>
        <begin position="6"/>
        <end position="411"/>
    </location>
</feature>
<dbReference type="InterPro" id="IPR016534">
    <property type="entry name" value="VPS16"/>
</dbReference>
<name>A0A9Q0RH73_ANAIG</name>
<gene>
    <name evidence="5" type="ORF">M0811_04789</name>
</gene>
<evidence type="ECO:0000259" key="3">
    <source>
        <dbReference type="Pfam" id="PF04840"/>
    </source>
</evidence>
<proteinExistence type="inferred from homology"/>
<organism evidence="5 6">
    <name type="scientific">Anaeramoeba ignava</name>
    <name type="common">Anaerobic marine amoeba</name>
    <dbReference type="NCBI Taxonomy" id="1746090"/>
    <lineage>
        <taxon>Eukaryota</taxon>
        <taxon>Metamonada</taxon>
        <taxon>Anaeramoebidae</taxon>
        <taxon>Anaeramoeba</taxon>
    </lineage>
</organism>
<dbReference type="GO" id="GO:0005768">
    <property type="term" value="C:endosome"/>
    <property type="evidence" value="ECO:0007669"/>
    <property type="project" value="TreeGrafter"/>
</dbReference>
<dbReference type="InterPro" id="IPR036322">
    <property type="entry name" value="WD40_repeat_dom_sf"/>
</dbReference>
<dbReference type="PANTHER" id="PTHR12811">
    <property type="entry name" value="VACUOLAR PROTEIN SORTING VPS16"/>
    <property type="match status" value="1"/>
</dbReference>
<accession>A0A9Q0RH73</accession>
<comment type="similarity">
    <text evidence="1 2">Belongs to the VPS16 family.</text>
</comment>
<dbReference type="Gene3D" id="1.10.150.780">
    <property type="entry name" value="Vps16, C-terminal region"/>
    <property type="match status" value="1"/>
</dbReference>
<dbReference type="OrthoDB" id="1792at2759"/>
<dbReference type="GO" id="GO:0016197">
    <property type="term" value="P:endosomal transport"/>
    <property type="evidence" value="ECO:0007669"/>
    <property type="project" value="TreeGrafter"/>
</dbReference>
<keyword evidence="6" id="KW-1185">Reference proteome</keyword>
<dbReference type="AlphaFoldDB" id="A0A9Q0RH73"/>
<sequence length="935" mass="107727">MTEKFFSWSKLQEDYYTKFELYNLEWDLDLDIFIAEAAPNGGPIAIYRSPTKIVIQDREIYKGSNVHIFTSSGKRIGQIDCSKKPHIVKMGWTHDSRLIILFEDGEIFIHPLDNLFEPEIHNFGELCQQEGILESYITPNNIVVITFKFNILIFEIEDDQVTRLKEIKVPANTAITSLLFYELNYEINLVIGLSNEKVLQITRKGTKEIKLFDSQVVVKMDLSPNQKFFSCITNTGLVYVTTENFSNVLLQFDMKSSVIPEQLKWCGSDTILLYLKDIEKDGDVENLLLMIGRGNSFVNYYYGEEHLFITTETDGARIFSRNSCEFVSQVKPCRISIFKLGSVSPETILFESGNTFLEKNSKADLKIRKIMEDNQMHHAVTQCIFAAGFEFDTNIQRKLLRAASIGKSYCKTVEDSILNLNKFEEIKPIYCDPNLSHIHLHEPESTNFNHPLSIHNIFGQMSKLIRILNTIRDPDIGIPMTLPQFLHIGIDSLIEVLLKNKQYLISFEICKFMNLKQKNHVLISWACALIKSTRHDDDIYDMIQKKIDIELGKNQIRRSISYYEMANQASSAGRKNLAIRLLENELKPSKQVPLFLRMNENQTALNKAIESGDTSLVYSVLLKILSRKKYRLHQRKKSNSQTENLKFENLQKSMSENDIGFQQDLKLFKLLRGKPSAIDLLIGYWREQDHASLSILLRGLGLFSDVGLLKILENFSITKTLSTSDNLNDPHLKRLEEIEKSLDQLSVQNPENRLTDRDVVDKKILVLKEASTIFSAAKDSFHDKATNQQIKLLQKQLECEKITSQKFVGLSCSQTLFKLVTLNQTKRADKYRKELKISESKYWWIKIRALAHVKRFNELETLARSKSPIGYEPFALVCIENDAFNQASPFIEKISNSRRKAELYLKTGNYTRAIANAKQLNDPKFIDLIISKKRK</sequence>
<evidence type="ECO:0000256" key="2">
    <source>
        <dbReference type="PIRNR" id="PIRNR007949"/>
    </source>
</evidence>
<feature type="domain" description="Vps16 C-terminal" evidence="3">
    <location>
        <begin position="759"/>
        <end position="925"/>
    </location>
</feature>
<comment type="caution">
    <text evidence="5">The sequence shown here is derived from an EMBL/GenBank/DDBJ whole genome shotgun (WGS) entry which is preliminary data.</text>
</comment>
<evidence type="ECO:0000256" key="1">
    <source>
        <dbReference type="ARBA" id="ARBA00009250"/>
    </source>
</evidence>
<dbReference type="GO" id="GO:0006886">
    <property type="term" value="P:intracellular protein transport"/>
    <property type="evidence" value="ECO:0007669"/>
    <property type="project" value="InterPro"/>
</dbReference>
<dbReference type="Pfam" id="PF04841">
    <property type="entry name" value="Vps16_N"/>
    <property type="match status" value="1"/>
</dbReference>
<dbReference type="GO" id="GO:0005765">
    <property type="term" value="C:lysosomal membrane"/>
    <property type="evidence" value="ECO:0007669"/>
    <property type="project" value="TreeGrafter"/>
</dbReference>
<protein>
    <submittedName>
        <fullName evidence="5">Vacuolar protein sorting vps16</fullName>
    </submittedName>
</protein>